<dbReference type="OrthoDB" id="3365698at2759"/>
<keyword evidence="2" id="KW-1185">Reference proteome</keyword>
<dbReference type="PANTHER" id="PTHR38926:SF72">
    <property type="entry name" value="IM:7136021-RELATED"/>
    <property type="match status" value="1"/>
</dbReference>
<dbReference type="EMBL" id="ML769526">
    <property type="protein sequence ID" value="KAE9395733.1"/>
    <property type="molecule type" value="Genomic_DNA"/>
</dbReference>
<organism evidence="1 2">
    <name type="scientific">Gymnopus androsaceus JB14</name>
    <dbReference type="NCBI Taxonomy" id="1447944"/>
    <lineage>
        <taxon>Eukaryota</taxon>
        <taxon>Fungi</taxon>
        <taxon>Dikarya</taxon>
        <taxon>Basidiomycota</taxon>
        <taxon>Agaricomycotina</taxon>
        <taxon>Agaricomycetes</taxon>
        <taxon>Agaricomycetidae</taxon>
        <taxon>Agaricales</taxon>
        <taxon>Marasmiineae</taxon>
        <taxon>Omphalotaceae</taxon>
        <taxon>Gymnopus</taxon>
    </lineage>
</organism>
<name>A0A6A4HDG8_9AGAR</name>
<dbReference type="PANTHER" id="PTHR38926">
    <property type="entry name" value="F-BOX DOMAIN CONTAINING PROTEIN, EXPRESSED"/>
    <property type="match status" value="1"/>
</dbReference>
<evidence type="ECO:0000313" key="1">
    <source>
        <dbReference type="EMBL" id="KAE9395733.1"/>
    </source>
</evidence>
<dbReference type="Gene3D" id="1.20.1280.50">
    <property type="match status" value="1"/>
</dbReference>
<evidence type="ECO:0000313" key="2">
    <source>
        <dbReference type="Proteomes" id="UP000799118"/>
    </source>
</evidence>
<protein>
    <submittedName>
        <fullName evidence="1">Uncharacterized protein</fullName>
    </submittedName>
</protein>
<sequence>MGLKSSDWKGSICDVLDLPQDIAPRALQLSVEKLCCADIVSIIRSGDSPSPSELPALDLLADDTQETIDCFQLELDRLQRLTAILEISKSRLNLYKRGILSMRAPIRRLPLDVLGEIFERVSCNNQCDNTIGARRAHSLGTLALSQVCSRWYKIVASMPALWSSFEFHSTHLQKPHPLIPLFLERSRLHNLSFSMNIWYQCGEGNNFCDATGFFSTQNTNRWRSVVVKGRLDESQIVLQSLLAEGRVFPELSNLSITSSLGIADFERSLDPITIACPKLRSLKLLGLNIDLKFTQPCNTVECADLQGLTFWHASRILADFPSVQDVTLNIIWDEDVLQWQPLTLHCARTIKIIMQAPASRALGFMSSMLDKITSLGLARLTLIFVWGTEAPSFLKSLSSMLRRSQASLTHLTLHRIPFTSHEVLQLLCLVPNLISFHYKENTHWNGMFVDRLLKILTPPHLRHALEGEGDTKGDEDWDTDNNDSTNLEQDGLLLPNLQELNLVTATCKVPLLVNFIRLRRTCSSSCLQKLTVGLYGGDTWMIETEKFNEFKDDGMDIFIDILYSAYDFD</sequence>
<gene>
    <name evidence="1" type="ORF">BT96DRAFT_977877</name>
</gene>
<dbReference type="InterPro" id="IPR036047">
    <property type="entry name" value="F-box-like_dom_sf"/>
</dbReference>
<dbReference type="SUPFAM" id="SSF81383">
    <property type="entry name" value="F-box domain"/>
    <property type="match status" value="1"/>
</dbReference>
<dbReference type="AlphaFoldDB" id="A0A6A4HDG8"/>
<dbReference type="Proteomes" id="UP000799118">
    <property type="component" value="Unassembled WGS sequence"/>
</dbReference>
<accession>A0A6A4HDG8</accession>
<proteinExistence type="predicted"/>
<reference evidence="1" key="1">
    <citation type="journal article" date="2019" name="Environ. Microbiol.">
        <title>Fungal ecological strategies reflected in gene transcription - a case study of two litter decomposers.</title>
        <authorList>
            <person name="Barbi F."/>
            <person name="Kohler A."/>
            <person name="Barry K."/>
            <person name="Baskaran P."/>
            <person name="Daum C."/>
            <person name="Fauchery L."/>
            <person name="Ihrmark K."/>
            <person name="Kuo A."/>
            <person name="LaButti K."/>
            <person name="Lipzen A."/>
            <person name="Morin E."/>
            <person name="Grigoriev I.V."/>
            <person name="Henrissat B."/>
            <person name="Lindahl B."/>
            <person name="Martin F."/>
        </authorList>
    </citation>
    <scope>NUCLEOTIDE SEQUENCE</scope>
    <source>
        <strain evidence="1">JB14</strain>
    </source>
</reference>